<dbReference type="InterPro" id="IPR017853">
    <property type="entry name" value="GH"/>
</dbReference>
<evidence type="ECO:0000313" key="5">
    <source>
        <dbReference type="EMBL" id="KAK9673701.1"/>
    </source>
</evidence>
<protein>
    <submittedName>
        <fullName evidence="5">Uncharacterized protein</fullName>
    </submittedName>
</protein>
<keyword evidence="6" id="KW-1185">Reference proteome</keyword>
<dbReference type="InterPro" id="IPR001360">
    <property type="entry name" value="Glyco_hydro_1"/>
</dbReference>
<dbReference type="GO" id="GO:0005975">
    <property type="term" value="P:carbohydrate metabolic process"/>
    <property type="evidence" value="ECO:0007669"/>
    <property type="project" value="InterPro"/>
</dbReference>
<dbReference type="PANTHER" id="PTHR10353:SF137">
    <property type="entry name" value="MYROSINASE 3-RELATED"/>
    <property type="match status" value="1"/>
</dbReference>
<dbReference type="FunFam" id="3.20.20.80:FF:000020">
    <property type="entry name" value="Beta-glucosidase 12"/>
    <property type="match status" value="1"/>
</dbReference>
<organism evidence="5 6">
    <name type="scientific">Saponaria officinalis</name>
    <name type="common">Common soapwort</name>
    <name type="synonym">Lychnis saponaria</name>
    <dbReference type="NCBI Taxonomy" id="3572"/>
    <lineage>
        <taxon>Eukaryota</taxon>
        <taxon>Viridiplantae</taxon>
        <taxon>Streptophyta</taxon>
        <taxon>Embryophyta</taxon>
        <taxon>Tracheophyta</taxon>
        <taxon>Spermatophyta</taxon>
        <taxon>Magnoliopsida</taxon>
        <taxon>eudicotyledons</taxon>
        <taxon>Gunneridae</taxon>
        <taxon>Pentapetalae</taxon>
        <taxon>Caryophyllales</taxon>
        <taxon>Caryophyllaceae</taxon>
        <taxon>Caryophylleae</taxon>
        <taxon>Saponaria</taxon>
    </lineage>
</organism>
<comment type="similarity">
    <text evidence="1 4">Belongs to the glycosyl hydrolase 1 family.</text>
</comment>
<evidence type="ECO:0000256" key="1">
    <source>
        <dbReference type="ARBA" id="ARBA00010838"/>
    </source>
</evidence>
<comment type="caution">
    <text evidence="5">The sequence shown here is derived from an EMBL/GenBank/DDBJ whole genome shotgun (WGS) entry which is preliminary data.</text>
</comment>
<dbReference type="Gene3D" id="3.20.20.80">
    <property type="entry name" value="Glycosidases"/>
    <property type="match status" value="1"/>
</dbReference>
<reference evidence="5" key="1">
    <citation type="submission" date="2024-03" db="EMBL/GenBank/DDBJ databases">
        <title>WGS assembly of Saponaria officinalis var. Norfolk2.</title>
        <authorList>
            <person name="Jenkins J."/>
            <person name="Shu S."/>
            <person name="Grimwood J."/>
            <person name="Barry K."/>
            <person name="Goodstein D."/>
            <person name="Schmutz J."/>
            <person name="Leebens-Mack J."/>
            <person name="Osbourn A."/>
        </authorList>
    </citation>
    <scope>NUCLEOTIDE SEQUENCE [LARGE SCALE GENOMIC DNA]</scope>
    <source>
        <strain evidence="5">JIC</strain>
    </source>
</reference>
<accession>A0AAW1HC93</accession>
<dbReference type="Proteomes" id="UP001443914">
    <property type="component" value="Unassembled WGS sequence"/>
</dbReference>
<evidence type="ECO:0000256" key="2">
    <source>
        <dbReference type="ARBA" id="ARBA00022801"/>
    </source>
</evidence>
<dbReference type="PANTHER" id="PTHR10353">
    <property type="entry name" value="GLYCOSYL HYDROLASE"/>
    <property type="match status" value="1"/>
</dbReference>
<dbReference type="SUPFAM" id="SSF51445">
    <property type="entry name" value="(Trans)glycosidases"/>
    <property type="match status" value="1"/>
</dbReference>
<dbReference type="AlphaFoldDB" id="A0AAW1HC93"/>
<name>A0AAW1HC93_SAPOF</name>
<proteinExistence type="inferred from homology"/>
<evidence type="ECO:0000256" key="4">
    <source>
        <dbReference type="RuleBase" id="RU003690"/>
    </source>
</evidence>
<dbReference type="InterPro" id="IPR033132">
    <property type="entry name" value="GH_1_N_CS"/>
</dbReference>
<evidence type="ECO:0000256" key="3">
    <source>
        <dbReference type="ARBA" id="ARBA00023295"/>
    </source>
</evidence>
<dbReference type="Pfam" id="PF00232">
    <property type="entry name" value="Glyco_hydro_1"/>
    <property type="match status" value="1"/>
</dbReference>
<sequence>MRSSNFAADLVDSLVILSVGADYKIGLLNRSSFPGGFIFGTASSAYQYEGAAREDGRGPSIWDTFTHKYPGRITGGSNGDVANDSYHRYKEDVGIMKQMGLDAYRFSISWSRILPYGKVNKGVNKKALQYYHKLIDTLLANGIRPFVTLFHWDLPQALEDEYGGFLSPLIVDDFRDYVNICFKEFGHKVQHWITINEPWTYSVLGYAVGRFPPSRCSASLQLNCTGGNSATEPYLVSHNLLLAHATAVDLYRHKYQAAQKGKIGISLVTFWFIPLSQARHNVNAASRSLDFMFGWFMDPITKGDYPHSMRSIVGNRLPKFSAEQSRMLSGSFDFVGLNYYTARYAVYAPAIKTSPPSYMTDSIANMTSERNGVSIGPKAASDFLNIYPRGISDLLLYTKNKYNNPFMYITENGVDEHTDEKLSLEEALNDKVRVQFYHDHLSNVQLSIRKGVDVKGFFAWSLLDNFEWDSGYSVRFGINFVDFNDGLKRHPKLSAHWFNNFLRM</sequence>
<dbReference type="EMBL" id="JBDFQZ010000012">
    <property type="protein sequence ID" value="KAK9673701.1"/>
    <property type="molecule type" value="Genomic_DNA"/>
</dbReference>
<evidence type="ECO:0000313" key="6">
    <source>
        <dbReference type="Proteomes" id="UP001443914"/>
    </source>
</evidence>
<dbReference type="PRINTS" id="PR00131">
    <property type="entry name" value="GLHYDRLASE1"/>
</dbReference>
<dbReference type="PROSITE" id="PS00653">
    <property type="entry name" value="GLYCOSYL_HYDROL_F1_2"/>
    <property type="match status" value="1"/>
</dbReference>
<keyword evidence="3" id="KW-0326">Glycosidase</keyword>
<gene>
    <name evidence="5" type="ORF">RND81_12G184600</name>
</gene>
<dbReference type="GO" id="GO:0008422">
    <property type="term" value="F:beta-glucosidase activity"/>
    <property type="evidence" value="ECO:0007669"/>
    <property type="project" value="UniProtKB-ARBA"/>
</dbReference>
<keyword evidence="2" id="KW-0378">Hydrolase</keyword>